<sequence length="429" mass="48953">MDLIGCLIVVGLVIVSSVSCSEHKPKHEWTEDECEVECLKEKGYFDTSGIEEINTEILPVADAHVKRLKGGASEAKRWLDCKCTVPTKNPAFEQYLKANNVTHLMLKAMHMGGWNFAQKRLKKKGIIVQLPHSEQPAASQPEIHSKSPKQHKWTEEECEDECWKKEGYLDVNETDKKKNANGLTEVAIADAQLVHEEDGKTECKCVVNNNNIYLKLALNIKKVHLEAFVRQHQSNPHIARLWLASKGFKTVLGQKKKKQKTDEELAQESCVEECIKLKGWVLLPQEHKGPSTRVPFADGKMEEKEVFNPVVRNDKTISVWSSKVLCNCNKPGAKLLAYLQEKGLTTEESKEFNISFKRGTHNGAQWLKNHYKLDVQPEVNLFKEETYLKELKELKPARFHKTLDTVKDEHHKMHIRGKRLLAACLPIKI</sequence>
<proteinExistence type="predicted"/>
<evidence type="ECO:0000313" key="2">
    <source>
        <dbReference type="EMBL" id="CAH0395720.1"/>
    </source>
</evidence>
<feature type="signal peptide" evidence="1">
    <location>
        <begin position="1"/>
        <end position="20"/>
    </location>
</feature>
<name>A0A9P0AQ53_BEMTA</name>
<keyword evidence="1" id="KW-0732">Signal</keyword>
<organism evidence="2 3">
    <name type="scientific">Bemisia tabaci</name>
    <name type="common">Sweetpotato whitefly</name>
    <name type="synonym">Aleurodes tabaci</name>
    <dbReference type="NCBI Taxonomy" id="7038"/>
    <lineage>
        <taxon>Eukaryota</taxon>
        <taxon>Metazoa</taxon>
        <taxon>Ecdysozoa</taxon>
        <taxon>Arthropoda</taxon>
        <taxon>Hexapoda</taxon>
        <taxon>Insecta</taxon>
        <taxon>Pterygota</taxon>
        <taxon>Neoptera</taxon>
        <taxon>Paraneoptera</taxon>
        <taxon>Hemiptera</taxon>
        <taxon>Sternorrhyncha</taxon>
        <taxon>Aleyrodoidea</taxon>
        <taxon>Aleyrodidae</taxon>
        <taxon>Aleyrodinae</taxon>
        <taxon>Bemisia</taxon>
    </lineage>
</organism>
<dbReference type="Proteomes" id="UP001152759">
    <property type="component" value="Chromosome 9"/>
</dbReference>
<reference evidence="2" key="1">
    <citation type="submission" date="2021-12" db="EMBL/GenBank/DDBJ databases">
        <authorList>
            <person name="King R."/>
        </authorList>
    </citation>
    <scope>NUCLEOTIDE SEQUENCE</scope>
</reference>
<dbReference type="AlphaFoldDB" id="A0A9P0AQ53"/>
<evidence type="ECO:0000256" key="1">
    <source>
        <dbReference type="SAM" id="SignalP"/>
    </source>
</evidence>
<protein>
    <submittedName>
        <fullName evidence="2">Uncharacterized protein</fullName>
    </submittedName>
</protein>
<feature type="chain" id="PRO_5040412172" evidence="1">
    <location>
        <begin position="21"/>
        <end position="429"/>
    </location>
</feature>
<dbReference type="EMBL" id="OU963870">
    <property type="protein sequence ID" value="CAH0395720.1"/>
    <property type="molecule type" value="Genomic_DNA"/>
</dbReference>
<evidence type="ECO:0000313" key="3">
    <source>
        <dbReference type="Proteomes" id="UP001152759"/>
    </source>
</evidence>
<gene>
    <name evidence="2" type="ORF">BEMITA_LOCUS13869</name>
</gene>
<keyword evidence="3" id="KW-1185">Reference proteome</keyword>
<accession>A0A9P0AQ53</accession>